<dbReference type="GO" id="GO:0008270">
    <property type="term" value="F:zinc ion binding"/>
    <property type="evidence" value="ECO:0007669"/>
    <property type="project" value="UniProtKB-KW"/>
</dbReference>
<gene>
    <name evidence="12" type="ORF">SAPIO_CDS7263</name>
</gene>
<comment type="caution">
    <text evidence="12">The sequence shown here is derived from an EMBL/GenBank/DDBJ whole genome shotgun (WGS) entry which is preliminary data.</text>
</comment>
<dbReference type="PROSITE" id="PS01359">
    <property type="entry name" value="ZF_PHD_1"/>
    <property type="match status" value="1"/>
</dbReference>
<evidence type="ECO:0000259" key="11">
    <source>
        <dbReference type="PROSITE" id="PS50016"/>
    </source>
</evidence>
<comment type="similarity">
    <text evidence="2">Belongs to the ORC4 family.</text>
</comment>
<dbReference type="Proteomes" id="UP000028545">
    <property type="component" value="Unassembled WGS sequence"/>
</dbReference>
<protein>
    <submittedName>
        <fullName evidence="12">Origin recognition complex subunit 4</fullName>
    </submittedName>
</protein>
<feature type="region of interest" description="Disordered" evidence="10">
    <location>
        <begin position="281"/>
        <end position="307"/>
    </location>
</feature>
<dbReference type="Pfam" id="PF14629">
    <property type="entry name" value="ORC4_C"/>
    <property type="match status" value="1"/>
</dbReference>
<evidence type="ECO:0000256" key="5">
    <source>
        <dbReference type="ARBA" id="ARBA00022771"/>
    </source>
</evidence>
<evidence type="ECO:0000313" key="12">
    <source>
        <dbReference type="EMBL" id="KEZ41182.1"/>
    </source>
</evidence>
<keyword evidence="7" id="KW-0238">DNA-binding</keyword>
<dbReference type="HOGENOM" id="CLU_007115_1_0_1"/>
<dbReference type="GeneID" id="27726335"/>
<evidence type="ECO:0000256" key="9">
    <source>
        <dbReference type="PROSITE-ProRule" id="PRU00146"/>
    </source>
</evidence>
<dbReference type="Pfam" id="PF00004">
    <property type="entry name" value="AAA"/>
    <property type="match status" value="1"/>
</dbReference>
<feature type="compositionally biased region" description="Polar residues" evidence="10">
    <location>
        <begin position="17"/>
        <end position="26"/>
    </location>
</feature>
<dbReference type="GO" id="GO:0005524">
    <property type="term" value="F:ATP binding"/>
    <property type="evidence" value="ECO:0007669"/>
    <property type="project" value="InterPro"/>
</dbReference>
<dbReference type="PANTHER" id="PTHR12087">
    <property type="entry name" value="ORIGIN RECOGNITION COMPLEX SUBUNIT 4"/>
    <property type="match status" value="1"/>
</dbReference>
<reference evidence="12 13" key="1">
    <citation type="journal article" date="2014" name="Genome Announc.">
        <title>Draft genome sequence of the pathogenic fungus Scedosporium apiospermum.</title>
        <authorList>
            <person name="Vandeputte P."/>
            <person name="Ghamrawi S."/>
            <person name="Rechenmann M."/>
            <person name="Iltis A."/>
            <person name="Giraud S."/>
            <person name="Fleury M."/>
            <person name="Thornton C."/>
            <person name="Delhaes L."/>
            <person name="Meyer W."/>
            <person name="Papon N."/>
            <person name="Bouchara J.P."/>
        </authorList>
    </citation>
    <scope>NUCLEOTIDE SEQUENCE [LARGE SCALE GENOMIC DNA]</scope>
    <source>
        <strain evidence="12 13">IHEM 14462</strain>
    </source>
</reference>
<dbReference type="AlphaFoldDB" id="A0A084G1H0"/>
<dbReference type="RefSeq" id="XP_016640981.1">
    <property type="nucleotide sequence ID" value="XM_016789154.1"/>
</dbReference>
<dbReference type="Gene3D" id="3.40.50.300">
    <property type="entry name" value="P-loop containing nucleotide triphosphate hydrolases"/>
    <property type="match status" value="1"/>
</dbReference>
<dbReference type="PROSITE" id="PS50016">
    <property type="entry name" value="ZF_PHD_2"/>
    <property type="match status" value="1"/>
</dbReference>
<dbReference type="InterPro" id="IPR019787">
    <property type="entry name" value="Znf_PHD-finger"/>
</dbReference>
<keyword evidence="8" id="KW-0539">Nucleus</keyword>
<dbReference type="InterPro" id="IPR011011">
    <property type="entry name" value="Znf_FYVE_PHD"/>
</dbReference>
<dbReference type="Gene3D" id="3.30.40.10">
    <property type="entry name" value="Zinc/RING finger domain, C3HC4 (zinc finger)"/>
    <property type="match status" value="1"/>
</dbReference>
<dbReference type="OrthoDB" id="343623at2759"/>
<keyword evidence="5 9" id="KW-0863">Zinc-finger</keyword>
<keyword evidence="4" id="KW-0479">Metal-binding</keyword>
<evidence type="ECO:0000256" key="8">
    <source>
        <dbReference type="ARBA" id="ARBA00023242"/>
    </source>
</evidence>
<organism evidence="12 13">
    <name type="scientific">Pseudallescheria apiosperma</name>
    <name type="common">Scedosporium apiospermum</name>
    <dbReference type="NCBI Taxonomy" id="563466"/>
    <lineage>
        <taxon>Eukaryota</taxon>
        <taxon>Fungi</taxon>
        <taxon>Dikarya</taxon>
        <taxon>Ascomycota</taxon>
        <taxon>Pezizomycotina</taxon>
        <taxon>Sordariomycetes</taxon>
        <taxon>Hypocreomycetidae</taxon>
        <taxon>Microascales</taxon>
        <taxon>Microascaceae</taxon>
        <taxon>Scedosporium</taxon>
    </lineage>
</organism>
<dbReference type="CDD" id="cd15492">
    <property type="entry name" value="PHD_BRPF_JADE_like"/>
    <property type="match status" value="1"/>
</dbReference>
<feature type="region of interest" description="Disordered" evidence="10">
    <location>
        <begin position="70"/>
        <end position="252"/>
    </location>
</feature>
<evidence type="ECO:0000256" key="4">
    <source>
        <dbReference type="ARBA" id="ARBA00022723"/>
    </source>
</evidence>
<evidence type="ECO:0000313" key="13">
    <source>
        <dbReference type="Proteomes" id="UP000028545"/>
    </source>
</evidence>
<evidence type="ECO:0000256" key="1">
    <source>
        <dbReference type="ARBA" id="ARBA00004123"/>
    </source>
</evidence>
<feature type="domain" description="PHD-type" evidence="11">
    <location>
        <begin position="310"/>
        <end position="360"/>
    </location>
</feature>
<comment type="subcellular location">
    <subcellularLocation>
        <location evidence="1">Nucleus</location>
    </subcellularLocation>
</comment>
<dbReference type="FunFam" id="3.40.50.300:FF:001597">
    <property type="entry name" value="Origin recognition complex subunit Orc4"/>
    <property type="match status" value="1"/>
</dbReference>
<evidence type="ECO:0000256" key="2">
    <source>
        <dbReference type="ARBA" id="ARBA00005334"/>
    </source>
</evidence>
<dbReference type="PANTHER" id="PTHR12087:SF0">
    <property type="entry name" value="ORIGIN RECOGNITION COMPLEX SUBUNIT 4"/>
    <property type="match status" value="1"/>
</dbReference>
<dbReference type="InterPro" id="IPR027417">
    <property type="entry name" value="P-loop_NTPase"/>
</dbReference>
<proteinExistence type="inferred from homology"/>
<dbReference type="Pfam" id="PF00628">
    <property type="entry name" value="PHD"/>
    <property type="match status" value="1"/>
</dbReference>
<dbReference type="InterPro" id="IPR001965">
    <property type="entry name" value="Znf_PHD"/>
</dbReference>
<dbReference type="InterPro" id="IPR003959">
    <property type="entry name" value="ATPase_AAA_core"/>
</dbReference>
<keyword evidence="3" id="KW-0235">DNA replication</keyword>
<dbReference type="SMART" id="SM00249">
    <property type="entry name" value="PHD"/>
    <property type="match status" value="1"/>
</dbReference>
<dbReference type="GO" id="GO:0005664">
    <property type="term" value="C:nuclear origin of replication recognition complex"/>
    <property type="evidence" value="ECO:0007669"/>
    <property type="project" value="TreeGrafter"/>
</dbReference>
<evidence type="ECO:0000256" key="6">
    <source>
        <dbReference type="ARBA" id="ARBA00022833"/>
    </source>
</evidence>
<name>A0A084G1H0_PSEDA</name>
<dbReference type="SUPFAM" id="SSF52540">
    <property type="entry name" value="P-loop containing nucleoside triphosphate hydrolases"/>
    <property type="match status" value="1"/>
</dbReference>
<evidence type="ECO:0000256" key="3">
    <source>
        <dbReference type="ARBA" id="ARBA00022705"/>
    </source>
</evidence>
<sequence length="835" mass="90838">MDKNGGSLRRKRGRPASTGNSTTNGSAAKKRKVEDDSVATPAANGASGGRGGVRKKSFLETLSAAISLTRAGKEVTGEDNVAKAATVPARRSRPPRATILGEQGKSVYDFPGSDGEGTVTTPSKKGRNSLAAPQNGTGTPKKREGRRNSAATEAMDVDENEPEDTTSNGDAYGLMQLDEPPTTPTAKKKRGPGRPPGSKNKKKTLDPPDLVITPRRGLQSKSRVESPTKVGRTPLKGILTPSRKAGDDTPRRRKSVAFGLDNGVKDVEIFFEDLPAKKAEMPQKPVGKAAAEESERPLETGEREEEEEDEEVCEICLKPDSKPPNEIIFCDNCDLGFHQKCHNVPVIPEGDWICKNCSQDDISKTPQKSTSAVVPVPSDAPDIPNLNKHLPALQRILVDRCTGQRRLKLTGLDEAYSKVSQLVEQTISVGEGNSMLLIGGRGLGKTTLIENVITNMSEKHEGNFHVVRLNGFIHTDDKLAVKDIWRQLGKEMEVDDDIVHRTNYADTMASLLALLSHPSEITGEDEGVISQAVIFVLDEFDLFAYHPRQTLLYNLFDIAQARKAPIAVLGCTTRVDIVEMLEKRVKSRFSHRYVFIAPPRNIAAYWEVCRQGLVVDKDEAYDEGMDTKLEGFDEFMEYWGKKIDRLYKQDSFQLLLKGHFYTTKSVMGFLNTCILPLSTLSPTNLALQIPRAPTVVPLAPPPCKLHLLPALSDLDLALLIAAARLDIVAHADTVNFAMAYDEYSSLMGRQRVQSASAGMLAVGGGVRVWGRGVAVIAWERLIDLGLLVPSGIGGAGRGKAIGGVEGKMWVVDVSLEEISVGAKLGGVLARWCKEI</sequence>
<dbReference type="InterPro" id="IPR032705">
    <property type="entry name" value="ORC4_C"/>
</dbReference>
<dbReference type="SUPFAM" id="SSF57903">
    <property type="entry name" value="FYVE/PHD zinc finger"/>
    <property type="match status" value="1"/>
</dbReference>
<keyword evidence="6" id="KW-0862">Zinc</keyword>
<dbReference type="OMA" id="SHRYIYL"/>
<feature type="compositionally biased region" description="Acidic residues" evidence="10">
    <location>
        <begin position="155"/>
        <end position="164"/>
    </location>
</feature>
<dbReference type="EMBL" id="JOWA01000110">
    <property type="protein sequence ID" value="KEZ41182.1"/>
    <property type="molecule type" value="Genomic_DNA"/>
</dbReference>
<dbReference type="GO" id="GO:0006270">
    <property type="term" value="P:DNA replication initiation"/>
    <property type="evidence" value="ECO:0007669"/>
    <property type="project" value="TreeGrafter"/>
</dbReference>
<feature type="region of interest" description="Disordered" evidence="10">
    <location>
        <begin position="1"/>
        <end position="55"/>
    </location>
</feature>
<dbReference type="InterPro" id="IPR019786">
    <property type="entry name" value="Zinc_finger_PHD-type_CS"/>
</dbReference>
<dbReference type="KEGG" id="sapo:SAPIO_CDS7263"/>
<dbReference type="VEuPathDB" id="FungiDB:SAPIO_CDS7263"/>
<dbReference type="GO" id="GO:0016887">
    <property type="term" value="F:ATP hydrolysis activity"/>
    <property type="evidence" value="ECO:0007669"/>
    <property type="project" value="InterPro"/>
</dbReference>
<accession>A0A084G1H0</accession>
<keyword evidence="13" id="KW-1185">Reference proteome</keyword>
<feature type="compositionally biased region" description="Basic and acidic residues" evidence="10">
    <location>
        <begin position="290"/>
        <end position="301"/>
    </location>
</feature>
<evidence type="ECO:0000256" key="10">
    <source>
        <dbReference type="SAM" id="MobiDB-lite"/>
    </source>
</evidence>
<evidence type="ECO:0000256" key="7">
    <source>
        <dbReference type="ARBA" id="ARBA00023125"/>
    </source>
</evidence>
<dbReference type="InterPro" id="IPR016527">
    <property type="entry name" value="ORC4"/>
</dbReference>
<dbReference type="InterPro" id="IPR013083">
    <property type="entry name" value="Znf_RING/FYVE/PHD"/>
</dbReference>
<dbReference type="GO" id="GO:0003688">
    <property type="term" value="F:DNA replication origin binding"/>
    <property type="evidence" value="ECO:0007669"/>
    <property type="project" value="TreeGrafter"/>
</dbReference>